<gene>
    <name evidence="1" type="ORF">MS3_03904</name>
</gene>
<organism evidence="1">
    <name type="scientific">Schistosoma haematobium</name>
    <name type="common">Blood fluke</name>
    <dbReference type="NCBI Taxonomy" id="6185"/>
    <lineage>
        <taxon>Eukaryota</taxon>
        <taxon>Metazoa</taxon>
        <taxon>Spiralia</taxon>
        <taxon>Lophotrochozoa</taxon>
        <taxon>Platyhelminthes</taxon>
        <taxon>Trematoda</taxon>
        <taxon>Digenea</taxon>
        <taxon>Strigeidida</taxon>
        <taxon>Schistosomatoidea</taxon>
        <taxon>Schistosomatidae</taxon>
        <taxon>Schistosoma</taxon>
    </lineage>
</organism>
<reference evidence="1" key="1">
    <citation type="journal article" date="2012" name="Nat. Genet.">
        <title>Whole-genome sequence of Schistosoma haematobium.</title>
        <authorList>
            <person name="Young N.D."/>
            <person name="Jex A.R."/>
            <person name="Li B."/>
            <person name="Liu S."/>
            <person name="Yang L."/>
            <person name="Xiong Z."/>
            <person name="Li Y."/>
            <person name="Cantacessi C."/>
            <person name="Hall R.S."/>
            <person name="Xu X."/>
            <person name="Chen F."/>
            <person name="Wu X."/>
            <person name="Zerlotini A."/>
            <person name="Oliveira G."/>
            <person name="Hofmann A."/>
            <person name="Zhang G."/>
            <person name="Fang X."/>
            <person name="Kang Y."/>
            <person name="Campbell B.E."/>
            <person name="Loukas A."/>
            <person name="Ranganathan S."/>
            <person name="Rollinson D."/>
            <person name="Rinaldi G."/>
            <person name="Brindley P.J."/>
            <person name="Yang H."/>
            <person name="Wang J."/>
            <person name="Wang J."/>
            <person name="Gasser R.B."/>
        </authorList>
    </citation>
    <scope>NUCLEOTIDE SEQUENCE [LARGE SCALE GENOMIC DNA]</scope>
</reference>
<accession>A0A094ZNH5</accession>
<sequence>MDCPNTKDTFMNNLDSLGIKDEIQNIPNRTMVTNDFVNIHSIPVESVNLYLHLTDYYNEKQGLR</sequence>
<dbReference type="EMBL" id="KL250703">
    <property type="protein sequence ID" value="KGB35652.1"/>
    <property type="molecule type" value="Genomic_DNA"/>
</dbReference>
<dbReference type="AlphaFoldDB" id="A0A094ZNH5"/>
<protein>
    <submittedName>
        <fullName evidence="1">Uncharacterized protein</fullName>
    </submittedName>
</protein>
<name>A0A094ZNH5_SCHHA</name>
<evidence type="ECO:0000313" key="1">
    <source>
        <dbReference type="EMBL" id="KGB35652.1"/>
    </source>
</evidence>
<proteinExistence type="predicted"/>